<dbReference type="InterPro" id="IPR027417">
    <property type="entry name" value="P-loop_NTPase"/>
</dbReference>
<dbReference type="EMBL" id="PZHX01000011">
    <property type="protein sequence ID" value="PTK30698.1"/>
    <property type="molecule type" value="Genomic_DNA"/>
</dbReference>
<feature type="domain" description="(+)RNA virus helicase C-terminal" evidence="1">
    <location>
        <begin position="11"/>
        <end position="31"/>
    </location>
</feature>
<reference evidence="2 3" key="1">
    <citation type="journal article" date="2016" name="Front. Microbiol.">
        <title>Comprehensive Phylogenetic Analysis of Bovine Non-aureus Staphylococci Species Based on Whole-Genome Sequencing.</title>
        <authorList>
            <person name="Naushad S."/>
            <person name="Barkema H.W."/>
            <person name="Luby C."/>
            <person name="Condas L.A."/>
            <person name="Nobrega D.B."/>
            <person name="Carson D.A."/>
            <person name="De Buck J."/>
        </authorList>
    </citation>
    <scope>NUCLEOTIDE SEQUENCE [LARGE SCALE GENOMIC DNA]</scope>
    <source>
        <strain evidence="2 3">SNUC 5336</strain>
    </source>
</reference>
<dbReference type="AlphaFoldDB" id="A0A974KXD9"/>
<evidence type="ECO:0000313" key="3">
    <source>
        <dbReference type="Proteomes" id="UP000241540"/>
    </source>
</evidence>
<dbReference type="Pfam" id="PF01443">
    <property type="entry name" value="Viral_helicase1"/>
    <property type="match status" value="1"/>
</dbReference>
<evidence type="ECO:0000313" key="2">
    <source>
        <dbReference type="EMBL" id="PTK30698.1"/>
    </source>
</evidence>
<sequence length="36" mass="3845">MSTEFPKHAITVVTGVAGSGKSSLITTAFEKIKMLY</sequence>
<dbReference type="GO" id="GO:0005524">
    <property type="term" value="F:ATP binding"/>
    <property type="evidence" value="ECO:0007669"/>
    <property type="project" value="InterPro"/>
</dbReference>
<gene>
    <name evidence="2" type="ORF">BUZ51_06500</name>
</gene>
<evidence type="ECO:0000259" key="1">
    <source>
        <dbReference type="Pfam" id="PF01443"/>
    </source>
</evidence>
<comment type="caution">
    <text evidence="2">The sequence shown here is derived from an EMBL/GenBank/DDBJ whole genome shotgun (WGS) entry which is preliminary data.</text>
</comment>
<organism evidence="2 3">
    <name type="scientific">Staphylococcus hominis</name>
    <dbReference type="NCBI Taxonomy" id="1290"/>
    <lineage>
        <taxon>Bacteria</taxon>
        <taxon>Bacillati</taxon>
        <taxon>Bacillota</taxon>
        <taxon>Bacilli</taxon>
        <taxon>Bacillales</taxon>
        <taxon>Staphylococcaceae</taxon>
        <taxon>Staphylococcus</taxon>
    </lineage>
</organism>
<name>A0A974KXD9_STAHO</name>
<accession>A0A974KXD9</accession>
<dbReference type="Proteomes" id="UP000241540">
    <property type="component" value="Unassembled WGS sequence"/>
</dbReference>
<dbReference type="Gene3D" id="3.40.50.300">
    <property type="entry name" value="P-loop containing nucleotide triphosphate hydrolases"/>
    <property type="match status" value="1"/>
</dbReference>
<protein>
    <recommendedName>
        <fullName evidence="1">(+)RNA virus helicase C-terminal domain-containing protein</fullName>
    </recommendedName>
</protein>
<proteinExistence type="predicted"/>
<dbReference type="InterPro" id="IPR027351">
    <property type="entry name" value="(+)RNA_virus_helicase_core_dom"/>
</dbReference>